<reference evidence="9 10" key="1">
    <citation type="submission" date="2016-06" db="EMBL/GenBank/DDBJ databases">
        <authorList>
            <person name="Kjaerup R.B."/>
            <person name="Dalgaard T.S."/>
            <person name="Juul-Madsen H.R."/>
        </authorList>
    </citation>
    <scope>NUCLEOTIDE SEQUENCE [LARGE SCALE GENOMIC DNA]</scope>
    <source>
        <strain evidence="9 10">1245139.5</strain>
    </source>
</reference>
<organism evidence="9 10">
    <name type="scientific">Mycobacterium asiaticum</name>
    <dbReference type="NCBI Taxonomy" id="1790"/>
    <lineage>
        <taxon>Bacteria</taxon>
        <taxon>Bacillati</taxon>
        <taxon>Actinomycetota</taxon>
        <taxon>Actinomycetes</taxon>
        <taxon>Mycobacteriales</taxon>
        <taxon>Mycobacteriaceae</taxon>
        <taxon>Mycobacterium</taxon>
    </lineage>
</organism>
<dbReference type="Pfam" id="PF00155">
    <property type="entry name" value="Aminotran_1_2"/>
    <property type="match status" value="1"/>
</dbReference>
<feature type="domain" description="Aminotransferase class I/classII large" evidence="7">
    <location>
        <begin position="43"/>
        <end position="390"/>
    </location>
</feature>
<dbReference type="Gene3D" id="3.90.1150.10">
    <property type="entry name" value="Aspartate Aminotransferase, domain 1"/>
    <property type="match status" value="1"/>
</dbReference>
<evidence type="ECO:0000256" key="2">
    <source>
        <dbReference type="ARBA" id="ARBA00013187"/>
    </source>
</evidence>
<dbReference type="SUPFAM" id="SSF55729">
    <property type="entry name" value="Acyl-CoA N-acyltransferases (Nat)"/>
    <property type="match status" value="1"/>
</dbReference>
<comment type="caution">
    <text evidence="9">The sequence shown here is derived from an EMBL/GenBank/DDBJ whole genome shotgun (WGS) entry which is preliminary data.</text>
</comment>
<dbReference type="AlphaFoldDB" id="A0A1A3NA49"/>
<protein>
    <recommendedName>
        <fullName evidence="2">8-amino-7-oxononanoate synthase</fullName>
        <ecNumber evidence="2">2.3.1.47</ecNumber>
    </recommendedName>
    <alternativeName>
        <fullName evidence="4">7-keto-8-amino-pelargonic acid synthase</fullName>
    </alternativeName>
    <alternativeName>
        <fullName evidence="5">8-amino-7-ketopelargonate synthase</fullName>
    </alternativeName>
</protein>
<dbReference type="InterPro" id="IPR050087">
    <property type="entry name" value="AON_synthase_class-II"/>
</dbReference>
<dbReference type="GO" id="GO:0030170">
    <property type="term" value="F:pyridoxal phosphate binding"/>
    <property type="evidence" value="ECO:0007669"/>
    <property type="project" value="InterPro"/>
</dbReference>
<name>A0A1A3NA49_MYCAS</name>
<dbReference type="Proteomes" id="UP000093629">
    <property type="component" value="Unassembled WGS sequence"/>
</dbReference>
<dbReference type="InterPro" id="IPR004839">
    <property type="entry name" value="Aminotransferase_I/II_large"/>
</dbReference>
<dbReference type="RefSeq" id="WP_065157928.1">
    <property type="nucleotide sequence ID" value="NZ_LZLQ01000038.1"/>
</dbReference>
<evidence type="ECO:0000313" key="10">
    <source>
        <dbReference type="Proteomes" id="UP000093629"/>
    </source>
</evidence>
<dbReference type="InterPro" id="IPR015422">
    <property type="entry name" value="PyrdxlP-dep_Trfase_small"/>
</dbReference>
<proteinExistence type="predicted"/>
<evidence type="ECO:0000256" key="4">
    <source>
        <dbReference type="ARBA" id="ARBA00032610"/>
    </source>
</evidence>
<gene>
    <name evidence="9" type="ORF">A5636_22155</name>
</gene>
<dbReference type="GO" id="GO:0008710">
    <property type="term" value="F:8-amino-7-oxononanoate synthase activity"/>
    <property type="evidence" value="ECO:0007669"/>
    <property type="project" value="UniProtKB-EC"/>
</dbReference>
<accession>A0A1A3NA49</accession>
<dbReference type="InterPro" id="IPR016181">
    <property type="entry name" value="Acyl_CoA_acyltransferase"/>
</dbReference>
<dbReference type="PANTHER" id="PTHR13693">
    <property type="entry name" value="CLASS II AMINOTRANSFERASE/8-AMINO-7-OXONONANOATE SYNTHASE"/>
    <property type="match status" value="1"/>
</dbReference>
<feature type="domain" description="BioF2-like acetyltransferase" evidence="8">
    <location>
        <begin position="651"/>
        <end position="771"/>
    </location>
</feature>
<dbReference type="OrthoDB" id="9807157at2"/>
<keyword evidence="10" id="KW-1185">Reference proteome</keyword>
<evidence type="ECO:0000256" key="6">
    <source>
        <dbReference type="ARBA" id="ARBA00047715"/>
    </source>
</evidence>
<dbReference type="Gene3D" id="3.40.640.10">
    <property type="entry name" value="Type I PLP-dependent aspartate aminotransferase-like (Major domain)"/>
    <property type="match status" value="1"/>
</dbReference>
<dbReference type="Pfam" id="PF13480">
    <property type="entry name" value="Acetyltransf_6"/>
    <property type="match status" value="1"/>
</dbReference>
<dbReference type="EMBL" id="LZLQ01000038">
    <property type="protein sequence ID" value="OBK17924.1"/>
    <property type="molecule type" value="Genomic_DNA"/>
</dbReference>
<dbReference type="InterPro" id="IPR015424">
    <property type="entry name" value="PyrdxlP-dep_Trfase"/>
</dbReference>
<comment type="cofactor">
    <cofactor evidence="1">
        <name>pyridoxal 5'-phosphate</name>
        <dbReference type="ChEBI" id="CHEBI:597326"/>
    </cofactor>
</comment>
<evidence type="ECO:0000259" key="7">
    <source>
        <dbReference type="Pfam" id="PF00155"/>
    </source>
</evidence>
<evidence type="ECO:0000313" key="9">
    <source>
        <dbReference type="EMBL" id="OBK17924.1"/>
    </source>
</evidence>
<keyword evidence="3" id="KW-0808">Transferase</keyword>
<dbReference type="InterPro" id="IPR038740">
    <property type="entry name" value="BioF2-like_GNAT_dom"/>
</dbReference>
<evidence type="ECO:0000256" key="3">
    <source>
        <dbReference type="ARBA" id="ARBA00022679"/>
    </source>
</evidence>
<sequence length="813" mass="89472">MDSKLIGMIKDVIDDARQRGLIFLNSEDKQLNGRSLTLDGRAVTSFSSCSYLGLEFHQALIDAVVDAAGRYGTQFSSSRSYISNPLYEEAESLLSDLFGGHALLTPTTTLGHIAALPILADERDAIVLDHQAHHSVHVGVAQARTSGTRVELVRHDRLDEACETIRQLANKHRTVWLCVDGVYSMYGDLAPVEILQEALSCAPNVRLYVDDAHGMSWAGRHGRGSFLDRFPDNKRVVVATSLNKAFGAAGGCLIFQDPAELDLVRTSGGPLMFGGPIQPPMMGAVRASARIHLSPEITDLQKALRARVSYINKSLIELGLSPVVVNEAPIFFLQCGLSRVAFEVSRRMLDDGILVNPSFFPAVPMKRAGIRFSVTNAHTYAEIDRAIARLAVHISTTLDECGVSKSQLADSFASAIPREAATGAASIDSDLQIETAMSIQDVDRSDWDSVLGAAAHCSWDAMAAVEAIYHSGNALPEHRWKFRYIMIRDKAGRIIAATFLTTLLLKDDMLSDEAVSREVERRRITDPYYLTSTAVMTGCPLSEGNHIYLDRSGPWEPALSLILAAAEEEADRSGAGMIILRDLPDGDTSLNAFLLNEGMSRLPMLDAHTLELDAADEASWYSALDKKKRYQLRPVFEHVKATEISFHGVGLATLTDEETRHLHSLFEKMEEKLRINLFRLPTTLLPAMLRSAAWELGVLRIAADAGGCGKPVAFWAAHKHGDTYAPFLCGLDDAWRDHDIYRSMILHWTRRARSLGFRKLRMGMDAEIEKRRFGAHTERVCLYVRTSDDYAGALLSEVIADVATGQVGLQAVN</sequence>
<evidence type="ECO:0000256" key="5">
    <source>
        <dbReference type="ARBA" id="ARBA00033381"/>
    </source>
</evidence>
<comment type="catalytic activity">
    <reaction evidence="6">
        <text>6-carboxyhexanoyl-[ACP] + L-alanine + H(+) = (8S)-8-amino-7-oxononanoate + holo-[ACP] + CO2</text>
        <dbReference type="Rhea" id="RHEA:42288"/>
        <dbReference type="Rhea" id="RHEA-COMP:9685"/>
        <dbReference type="Rhea" id="RHEA-COMP:9955"/>
        <dbReference type="ChEBI" id="CHEBI:15378"/>
        <dbReference type="ChEBI" id="CHEBI:16526"/>
        <dbReference type="ChEBI" id="CHEBI:57972"/>
        <dbReference type="ChEBI" id="CHEBI:64479"/>
        <dbReference type="ChEBI" id="CHEBI:78846"/>
        <dbReference type="ChEBI" id="CHEBI:149468"/>
        <dbReference type="EC" id="2.3.1.47"/>
    </reaction>
</comment>
<evidence type="ECO:0000256" key="1">
    <source>
        <dbReference type="ARBA" id="ARBA00001933"/>
    </source>
</evidence>
<evidence type="ECO:0000259" key="8">
    <source>
        <dbReference type="Pfam" id="PF13480"/>
    </source>
</evidence>
<dbReference type="EC" id="2.3.1.47" evidence="2"/>
<dbReference type="SUPFAM" id="SSF53383">
    <property type="entry name" value="PLP-dependent transferases"/>
    <property type="match status" value="1"/>
</dbReference>
<dbReference type="InterPro" id="IPR015421">
    <property type="entry name" value="PyrdxlP-dep_Trfase_major"/>
</dbReference>